<proteinExistence type="predicted"/>
<accession>A0A1F7UNE9</accession>
<organism evidence="1 2">
    <name type="scientific">Candidatus Uhrbacteria bacterium RIFCSPHIGHO2_12_FULL_60_25</name>
    <dbReference type="NCBI Taxonomy" id="1802399"/>
    <lineage>
        <taxon>Bacteria</taxon>
        <taxon>Candidatus Uhriibacteriota</taxon>
    </lineage>
</organism>
<dbReference type="EMBL" id="MGEH01000001">
    <property type="protein sequence ID" value="OGL79796.1"/>
    <property type="molecule type" value="Genomic_DNA"/>
</dbReference>
<sequence length="181" mass="20995">MFISQEDALWNKQGDLSDPAWCIEVCRRLRPECVDGWEPGKDPLGRNLCTLLIEYLDQIPPFEQLQKIGSRLREITAPHNAEILRLRWWDIGSSKRHLEVLVRRPPEVQTIVLLMWKKSDVAANVPRLFSGLSTIRPSWAFDPSAPGGWRFEIECEIFEHIKDAFDRWLASPLPPFPRCHA</sequence>
<evidence type="ECO:0000313" key="1">
    <source>
        <dbReference type="EMBL" id="OGL79796.1"/>
    </source>
</evidence>
<gene>
    <name evidence="1" type="ORF">A3E39_03225</name>
</gene>
<protein>
    <submittedName>
        <fullName evidence="1">Uncharacterized protein</fullName>
    </submittedName>
</protein>
<dbReference type="STRING" id="1802399.A3E39_03225"/>
<evidence type="ECO:0000313" key="2">
    <source>
        <dbReference type="Proteomes" id="UP000176603"/>
    </source>
</evidence>
<name>A0A1F7UNE9_9BACT</name>
<dbReference type="AlphaFoldDB" id="A0A1F7UNE9"/>
<dbReference type="Proteomes" id="UP000176603">
    <property type="component" value="Unassembled WGS sequence"/>
</dbReference>
<reference evidence="1 2" key="1">
    <citation type="journal article" date="2016" name="Nat. Commun.">
        <title>Thousands of microbial genomes shed light on interconnected biogeochemical processes in an aquifer system.</title>
        <authorList>
            <person name="Anantharaman K."/>
            <person name="Brown C.T."/>
            <person name="Hug L.A."/>
            <person name="Sharon I."/>
            <person name="Castelle C.J."/>
            <person name="Probst A.J."/>
            <person name="Thomas B.C."/>
            <person name="Singh A."/>
            <person name="Wilkins M.J."/>
            <person name="Karaoz U."/>
            <person name="Brodie E.L."/>
            <person name="Williams K.H."/>
            <person name="Hubbard S.S."/>
            <person name="Banfield J.F."/>
        </authorList>
    </citation>
    <scope>NUCLEOTIDE SEQUENCE [LARGE SCALE GENOMIC DNA]</scope>
</reference>
<comment type="caution">
    <text evidence="1">The sequence shown here is derived from an EMBL/GenBank/DDBJ whole genome shotgun (WGS) entry which is preliminary data.</text>
</comment>